<dbReference type="AlphaFoldDB" id="A0AA39V5D8"/>
<evidence type="ECO:0000313" key="2">
    <source>
        <dbReference type="EMBL" id="KAK0516777.1"/>
    </source>
</evidence>
<name>A0AA39V5D8_9LECA</name>
<reference evidence="2" key="1">
    <citation type="submission" date="2023-03" db="EMBL/GenBank/DDBJ databases">
        <title>Complete genome of Cladonia borealis.</title>
        <authorList>
            <person name="Park H."/>
        </authorList>
    </citation>
    <scope>NUCLEOTIDE SEQUENCE</scope>
    <source>
        <strain evidence="2">ANT050790</strain>
    </source>
</reference>
<gene>
    <name evidence="2" type="ORF">JMJ35_001380</name>
</gene>
<keyword evidence="1" id="KW-0472">Membrane</keyword>
<comment type="caution">
    <text evidence="2">The sequence shown here is derived from an EMBL/GenBank/DDBJ whole genome shotgun (WGS) entry which is preliminary data.</text>
</comment>
<dbReference type="Proteomes" id="UP001166286">
    <property type="component" value="Unassembled WGS sequence"/>
</dbReference>
<accession>A0AA39V5D8</accession>
<evidence type="ECO:0000256" key="1">
    <source>
        <dbReference type="SAM" id="Phobius"/>
    </source>
</evidence>
<proteinExistence type="predicted"/>
<protein>
    <submittedName>
        <fullName evidence="2">Uncharacterized protein</fullName>
    </submittedName>
</protein>
<feature type="transmembrane region" description="Helical" evidence="1">
    <location>
        <begin position="20"/>
        <end position="44"/>
    </location>
</feature>
<keyword evidence="3" id="KW-1185">Reference proteome</keyword>
<organism evidence="2 3">
    <name type="scientific">Cladonia borealis</name>
    <dbReference type="NCBI Taxonomy" id="184061"/>
    <lineage>
        <taxon>Eukaryota</taxon>
        <taxon>Fungi</taxon>
        <taxon>Dikarya</taxon>
        <taxon>Ascomycota</taxon>
        <taxon>Pezizomycotina</taxon>
        <taxon>Lecanoromycetes</taxon>
        <taxon>OSLEUM clade</taxon>
        <taxon>Lecanoromycetidae</taxon>
        <taxon>Lecanorales</taxon>
        <taxon>Lecanorineae</taxon>
        <taxon>Cladoniaceae</taxon>
        <taxon>Cladonia</taxon>
    </lineage>
</organism>
<keyword evidence="1" id="KW-0812">Transmembrane</keyword>
<sequence>MACPTPSTSCPSCSDTPLAIITSVITFLTFLYAISVGLIYHYGLAKSSPREMWKFAKALIGSLNEFRTLLEELRGFGPDTNVDPNEDQIGHGTRTELNYIHDQLQYQIESLQTFKLSIDEGWFKRTGRLNYLLIRDELQQKVVEKDLLMTDSRHIHERAARAEDATVQDIYRKEQGTIQLEQVQMLESILRRVIRLKASERTSTQDRTSISDPPPE</sequence>
<dbReference type="EMBL" id="JAFEKC020000002">
    <property type="protein sequence ID" value="KAK0516777.1"/>
    <property type="molecule type" value="Genomic_DNA"/>
</dbReference>
<evidence type="ECO:0000313" key="3">
    <source>
        <dbReference type="Proteomes" id="UP001166286"/>
    </source>
</evidence>
<keyword evidence="1" id="KW-1133">Transmembrane helix</keyword>